<evidence type="ECO:0000313" key="10">
    <source>
        <dbReference type="Proteomes" id="UP000268652"/>
    </source>
</evidence>
<dbReference type="GO" id="GO:0005975">
    <property type="term" value="P:carbohydrate metabolic process"/>
    <property type="evidence" value="ECO:0007669"/>
    <property type="project" value="InterPro"/>
</dbReference>
<dbReference type="InterPro" id="IPR015882">
    <property type="entry name" value="HEX_bac_N"/>
</dbReference>
<dbReference type="InterPro" id="IPR025705">
    <property type="entry name" value="Beta_hexosaminidase_sua/sub"/>
</dbReference>
<name>A0A3A9WGK1_9ACTN</name>
<dbReference type="Pfam" id="PF02838">
    <property type="entry name" value="Glyco_hydro_20b"/>
    <property type="match status" value="1"/>
</dbReference>
<evidence type="ECO:0000313" key="11">
    <source>
        <dbReference type="Proteomes" id="UP000275024"/>
    </source>
</evidence>
<comment type="caution">
    <text evidence="8">The sequence shown here is derived from an EMBL/GenBank/DDBJ whole genome shotgun (WGS) entry which is preliminary data.</text>
</comment>
<sequence length="527" mass="57924">MRQAHWRIFALVAAVLVIVAGAVVTLTTGDDDAPPEREPGGSVAAAQPTGPEGPIESIPSVRSFDAASGRGWAPGEETRVVADEDGPLDDEADRLADELDVPRADEGGRQGDVILGIDDRANTGGEGYTLVTEDHRVRIVGRTEAGVFYGTRTLMQSVRANGGTPEGTVTDRPDRPQRGLMIDIARKPFSADWIEDRLREMADLKLNQLQLHLSDDQGFRIESESHPEVVSDEHLTKREVRDIVRLAESLHIEVIPEIDSPGHLGAVLEAHPDLQLRRADGGAAEGAINIADPAAGRLIDELLREYRDLFPARFWHLGGDEYAALLSSDPEATYPGLARAARDRYGDDATVRDLATGWLNDRAEVVTDLDRTPQVWNDGMHADGVVEPSEDRQVAYWTGREQGARPPIEYLDEGFELVNFNSEFLYYVLGQPNGFTYPTGQRIFEEWTPDVLRGTSPVPDRFANADHVPGGRFAVWCDLADAQTPDEVAAGIRLPLRAVSQKLWDPSRPDRTWEEFAELADRVGGRG</sequence>
<dbReference type="AlphaFoldDB" id="A0A3A9WGK1"/>
<dbReference type="Gene3D" id="3.20.20.80">
    <property type="entry name" value="Glycosidases"/>
    <property type="match status" value="1"/>
</dbReference>
<protein>
    <submittedName>
        <fullName evidence="8">Beta-N-acetylglucosaminidase</fullName>
    </submittedName>
</protein>
<proteinExistence type="inferred from homology"/>
<feature type="region of interest" description="Disordered" evidence="5">
    <location>
        <begin position="29"/>
        <end position="90"/>
    </location>
</feature>
<dbReference type="InterPro" id="IPR052764">
    <property type="entry name" value="GH20_Enzymes"/>
</dbReference>
<reference evidence="10 11" key="1">
    <citation type="submission" date="2018-09" db="EMBL/GenBank/DDBJ databases">
        <title>Streptomyces sp. nov. DS1-2, an endophytic actinomycete isolated from roots of Dendrobium scabrilingue.</title>
        <authorList>
            <person name="Kuncharoen N."/>
            <person name="Kudo T."/>
            <person name="Ohkuma M."/>
            <person name="Yuki M."/>
            <person name="Tanasupawat S."/>
        </authorList>
    </citation>
    <scope>NUCLEOTIDE SEQUENCE [LARGE SCALE GENOMIC DNA]</scope>
    <source>
        <strain evidence="8 11">AZ1-7</strain>
        <strain evidence="9 10">DS1-2</strain>
    </source>
</reference>
<evidence type="ECO:0000256" key="2">
    <source>
        <dbReference type="ARBA" id="ARBA00022801"/>
    </source>
</evidence>
<dbReference type="Gene3D" id="3.30.379.10">
    <property type="entry name" value="Chitobiase/beta-hexosaminidase domain 2-like"/>
    <property type="match status" value="1"/>
</dbReference>
<evidence type="ECO:0000313" key="8">
    <source>
        <dbReference type="EMBL" id="RKN05227.1"/>
    </source>
</evidence>
<dbReference type="EMBL" id="RBDY01000026">
    <property type="protein sequence ID" value="RKN16760.1"/>
    <property type="molecule type" value="Genomic_DNA"/>
</dbReference>
<dbReference type="Proteomes" id="UP000275024">
    <property type="component" value="Unassembled WGS sequence"/>
</dbReference>
<dbReference type="OrthoDB" id="9763537at2"/>
<dbReference type="RefSeq" id="WP_120699528.1">
    <property type="nucleotide sequence ID" value="NZ_RBDX01000028.1"/>
</dbReference>
<keyword evidence="10" id="KW-1185">Reference proteome</keyword>
<dbReference type="PANTHER" id="PTHR43678">
    <property type="entry name" value="PUTATIVE (AFU_ORTHOLOGUE AFUA_2G00640)-RELATED"/>
    <property type="match status" value="1"/>
</dbReference>
<keyword evidence="2" id="KW-0378">Hydrolase</keyword>
<dbReference type="EMBL" id="RBDX01000028">
    <property type="protein sequence ID" value="RKN05227.1"/>
    <property type="molecule type" value="Genomic_DNA"/>
</dbReference>
<feature type="active site" description="Proton donor" evidence="4">
    <location>
        <position position="321"/>
    </location>
</feature>
<dbReference type="PRINTS" id="PR00738">
    <property type="entry name" value="GLHYDRLASE20"/>
</dbReference>
<evidence type="ECO:0000259" key="7">
    <source>
        <dbReference type="Pfam" id="PF02838"/>
    </source>
</evidence>
<dbReference type="InterPro" id="IPR017853">
    <property type="entry name" value="GH"/>
</dbReference>
<evidence type="ECO:0000256" key="5">
    <source>
        <dbReference type="SAM" id="MobiDB-lite"/>
    </source>
</evidence>
<feature type="domain" description="Beta-hexosaminidase bacterial type N-terminal" evidence="7">
    <location>
        <begin position="58"/>
        <end position="171"/>
    </location>
</feature>
<organism evidence="8 11">
    <name type="scientific">Streptomyces radicis</name>
    <dbReference type="NCBI Taxonomy" id="1750517"/>
    <lineage>
        <taxon>Bacteria</taxon>
        <taxon>Bacillati</taxon>
        <taxon>Actinomycetota</taxon>
        <taxon>Actinomycetes</taxon>
        <taxon>Kitasatosporales</taxon>
        <taxon>Streptomycetaceae</taxon>
        <taxon>Streptomyces</taxon>
    </lineage>
</organism>
<dbReference type="CDD" id="cd06564">
    <property type="entry name" value="GH20_DspB_LnbB-like"/>
    <property type="match status" value="1"/>
</dbReference>
<gene>
    <name evidence="9" type="ORF">D7318_25380</name>
    <name evidence="8" type="ORF">D7319_26015</name>
</gene>
<comment type="similarity">
    <text evidence="1">Belongs to the glycosyl hydrolase 20 family.</text>
</comment>
<evidence type="ECO:0000256" key="1">
    <source>
        <dbReference type="ARBA" id="ARBA00006285"/>
    </source>
</evidence>
<evidence type="ECO:0000313" key="9">
    <source>
        <dbReference type="EMBL" id="RKN16760.1"/>
    </source>
</evidence>
<dbReference type="SUPFAM" id="SSF55545">
    <property type="entry name" value="beta-N-acetylhexosaminidase-like domain"/>
    <property type="match status" value="1"/>
</dbReference>
<dbReference type="InterPro" id="IPR015883">
    <property type="entry name" value="Glyco_hydro_20_cat"/>
</dbReference>
<evidence type="ECO:0000256" key="3">
    <source>
        <dbReference type="ARBA" id="ARBA00023295"/>
    </source>
</evidence>
<dbReference type="Pfam" id="PF00728">
    <property type="entry name" value="Glyco_hydro_20"/>
    <property type="match status" value="1"/>
</dbReference>
<feature type="domain" description="Glycoside hydrolase family 20 catalytic" evidence="6">
    <location>
        <begin position="178"/>
        <end position="483"/>
    </location>
</feature>
<dbReference type="GO" id="GO:0004563">
    <property type="term" value="F:beta-N-acetylhexosaminidase activity"/>
    <property type="evidence" value="ECO:0007669"/>
    <property type="project" value="InterPro"/>
</dbReference>
<dbReference type="PANTHER" id="PTHR43678:SF1">
    <property type="entry name" value="BETA-N-ACETYLHEXOSAMINIDASE"/>
    <property type="match status" value="1"/>
</dbReference>
<dbReference type="InterPro" id="IPR029018">
    <property type="entry name" value="Hex-like_dom2"/>
</dbReference>
<dbReference type="Proteomes" id="UP000268652">
    <property type="component" value="Unassembled WGS sequence"/>
</dbReference>
<keyword evidence="3" id="KW-0326">Glycosidase</keyword>
<evidence type="ECO:0000259" key="6">
    <source>
        <dbReference type="Pfam" id="PF00728"/>
    </source>
</evidence>
<evidence type="ECO:0000256" key="4">
    <source>
        <dbReference type="PIRSR" id="PIRSR625705-1"/>
    </source>
</evidence>
<accession>A0A3A9WGK1</accession>
<dbReference type="SUPFAM" id="SSF51445">
    <property type="entry name" value="(Trans)glycosidases"/>
    <property type="match status" value="1"/>
</dbReference>